<dbReference type="Proteomes" id="UP000028545">
    <property type="component" value="Unassembled WGS sequence"/>
</dbReference>
<protein>
    <recommendedName>
        <fullName evidence="5">Capsule polysaccharide biosynthesis protein</fullName>
    </recommendedName>
</protein>
<comment type="caution">
    <text evidence="3">The sequence shown here is derived from an EMBL/GenBank/DDBJ whole genome shotgun (WGS) entry which is preliminary data.</text>
</comment>
<dbReference type="SUPFAM" id="SSF54637">
    <property type="entry name" value="Thioesterase/thiol ester dehydrase-isomerase"/>
    <property type="match status" value="1"/>
</dbReference>
<keyword evidence="4" id="KW-1185">Reference proteome</keyword>
<evidence type="ECO:0000256" key="1">
    <source>
        <dbReference type="ARBA" id="ARBA00038476"/>
    </source>
</evidence>
<feature type="transmembrane region" description="Helical" evidence="2">
    <location>
        <begin position="16"/>
        <end position="36"/>
    </location>
</feature>
<dbReference type="AlphaFoldDB" id="A0A084GD35"/>
<dbReference type="InterPro" id="IPR051490">
    <property type="entry name" value="THEM6_lcsJ_thioesterase"/>
</dbReference>
<dbReference type="VEuPathDB" id="FungiDB:SAPIO_CDS2721"/>
<evidence type="ECO:0000256" key="2">
    <source>
        <dbReference type="SAM" id="Phobius"/>
    </source>
</evidence>
<dbReference type="PANTHER" id="PTHR12475">
    <property type="match status" value="1"/>
</dbReference>
<dbReference type="OMA" id="PFAWTYR"/>
<evidence type="ECO:0008006" key="5">
    <source>
        <dbReference type="Google" id="ProtNLM"/>
    </source>
</evidence>
<keyword evidence="2" id="KW-1133">Transmembrane helix</keyword>
<accession>A0A084GD35</accession>
<dbReference type="RefSeq" id="XP_016645046.1">
    <property type="nucleotide sequence ID" value="XM_016785670.1"/>
</dbReference>
<dbReference type="KEGG" id="sapo:SAPIO_CDS2721"/>
<evidence type="ECO:0000313" key="4">
    <source>
        <dbReference type="Proteomes" id="UP000028545"/>
    </source>
</evidence>
<keyword evidence="2" id="KW-0472">Membrane</keyword>
<name>A0A084GD35_PSEDA</name>
<gene>
    <name evidence="3" type="ORF">SAPIO_CDS2721</name>
</gene>
<feature type="transmembrane region" description="Helical" evidence="2">
    <location>
        <begin position="57"/>
        <end position="80"/>
    </location>
</feature>
<keyword evidence="2" id="KW-0812">Transmembrane</keyword>
<dbReference type="GeneID" id="27721793"/>
<evidence type="ECO:0000313" key="3">
    <source>
        <dbReference type="EMBL" id="KEZ45247.1"/>
    </source>
</evidence>
<dbReference type="OrthoDB" id="265761at2759"/>
<sequence length="353" mass="39821">MTKPSGPPSKASASKMSFLVPIVGPIIVASTGYAMWKVQWATLLKAFFTGPGRLQRIFFLLFALFNWKNMPFAWTARVFYAAYYHHFIRRAPTLGPRSLFAPVISHSRAALLEIDYNVHKSNSTYFADLDVSRTHLVSYICGPGLRSVYKNKATQLVIDPRTQKPAIGKLGIILGGVHCSFHKEISPYTTFEMWSRVLAWDRKWLYIVTHYVPSGLGRPSEWLDPRFGRWNRNAGKEPAKDWEKKIYATAVSKYVFKIGRLTIHPALILGESGLLPERPGGWLNDNPASGNGEVVQNGDVADLRAYGDEWDWHQVEQRRLEGMKFAERFHSMDSLQMAFDGGQGPVVGRFGPG</sequence>
<comment type="similarity">
    <text evidence="1">Belongs to the lcsJ thioesterase family.</text>
</comment>
<dbReference type="HOGENOM" id="CLU_040660_2_0_1"/>
<dbReference type="PANTHER" id="PTHR12475:SF4">
    <property type="entry name" value="PROTEIN THEM6"/>
    <property type="match status" value="1"/>
</dbReference>
<dbReference type="Pfam" id="PF13279">
    <property type="entry name" value="4HBT_2"/>
    <property type="match status" value="1"/>
</dbReference>
<proteinExistence type="inferred from homology"/>
<reference evidence="3 4" key="1">
    <citation type="journal article" date="2014" name="Genome Announc.">
        <title>Draft genome sequence of the pathogenic fungus Scedosporium apiospermum.</title>
        <authorList>
            <person name="Vandeputte P."/>
            <person name="Ghamrawi S."/>
            <person name="Rechenmann M."/>
            <person name="Iltis A."/>
            <person name="Giraud S."/>
            <person name="Fleury M."/>
            <person name="Thornton C."/>
            <person name="Delhaes L."/>
            <person name="Meyer W."/>
            <person name="Papon N."/>
            <person name="Bouchara J.P."/>
        </authorList>
    </citation>
    <scope>NUCLEOTIDE SEQUENCE [LARGE SCALE GENOMIC DNA]</scope>
    <source>
        <strain evidence="3 4">IHEM 14462</strain>
    </source>
</reference>
<dbReference type="InterPro" id="IPR029069">
    <property type="entry name" value="HotDog_dom_sf"/>
</dbReference>
<organism evidence="3 4">
    <name type="scientific">Pseudallescheria apiosperma</name>
    <name type="common">Scedosporium apiospermum</name>
    <dbReference type="NCBI Taxonomy" id="563466"/>
    <lineage>
        <taxon>Eukaryota</taxon>
        <taxon>Fungi</taxon>
        <taxon>Dikarya</taxon>
        <taxon>Ascomycota</taxon>
        <taxon>Pezizomycotina</taxon>
        <taxon>Sordariomycetes</taxon>
        <taxon>Hypocreomycetidae</taxon>
        <taxon>Microascales</taxon>
        <taxon>Microascaceae</taxon>
        <taxon>Scedosporium</taxon>
    </lineage>
</organism>
<dbReference type="EMBL" id="JOWA01000086">
    <property type="protein sequence ID" value="KEZ45247.1"/>
    <property type="molecule type" value="Genomic_DNA"/>
</dbReference>